<reference evidence="5" key="1">
    <citation type="submission" date="2023-11" db="EMBL/GenBank/DDBJ databases">
        <authorList>
            <person name="Alioto T."/>
            <person name="Alioto T."/>
            <person name="Gomez Garrido J."/>
        </authorList>
    </citation>
    <scope>NUCLEOTIDE SEQUENCE</scope>
</reference>
<keyword evidence="6" id="KW-1185">Reference proteome</keyword>
<accession>A0AAI8YVW7</accession>
<keyword evidence="4" id="KW-1133">Transmembrane helix</keyword>
<organism evidence="5 6">
    <name type="scientific">Lecanosticta acicola</name>
    <dbReference type="NCBI Taxonomy" id="111012"/>
    <lineage>
        <taxon>Eukaryota</taxon>
        <taxon>Fungi</taxon>
        <taxon>Dikarya</taxon>
        <taxon>Ascomycota</taxon>
        <taxon>Pezizomycotina</taxon>
        <taxon>Dothideomycetes</taxon>
        <taxon>Dothideomycetidae</taxon>
        <taxon>Mycosphaerellales</taxon>
        <taxon>Mycosphaerellaceae</taxon>
        <taxon>Lecanosticta</taxon>
    </lineage>
</organism>
<evidence type="ECO:0000256" key="2">
    <source>
        <dbReference type="ARBA" id="ARBA00023136"/>
    </source>
</evidence>
<keyword evidence="3" id="KW-0325">Glycoprotein</keyword>
<protein>
    <recommendedName>
        <fullName evidence="7">PSI domain-containing protein</fullName>
    </recommendedName>
</protein>
<dbReference type="Pfam" id="PF01437">
    <property type="entry name" value="PSI"/>
    <property type="match status" value="1"/>
</dbReference>
<evidence type="ECO:0008006" key="7">
    <source>
        <dbReference type="Google" id="ProtNLM"/>
    </source>
</evidence>
<dbReference type="GO" id="GO:0016020">
    <property type="term" value="C:membrane"/>
    <property type="evidence" value="ECO:0007669"/>
    <property type="project" value="UniProtKB-SubCell"/>
</dbReference>
<evidence type="ECO:0000313" key="6">
    <source>
        <dbReference type="Proteomes" id="UP001296104"/>
    </source>
</evidence>
<dbReference type="Proteomes" id="UP001296104">
    <property type="component" value="Unassembled WGS sequence"/>
</dbReference>
<name>A0AAI8YVW7_9PEZI</name>
<feature type="transmembrane region" description="Helical" evidence="4">
    <location>
        <begin position="80"/>
        <end position="104"/>
    </location>
</feature>
<comment type="subcellular location">
    <subcellularLocation>
        <location evidence="1">Membrane</location>
    </subcellularLocation>
</comment>
<sequence>MISNSTSSDGDRFAACWRYQECGDCIYSPHGCGWCAVSQSCVPAKNLLEPISNAAICPLWSERWELRTGALGCACSTTTLLSVVITVIATIVGLAVLCGLGLAVSRINPFLGTGQVTGTELEMKGDGTRHEKQWVRDTWPKWLYRQFARPDLNKHSEQEEITERSRLLG</sequence>
<dbReference type="AlphaFoldDB" id="A0AAI8YVW7"/>
<evidence type="ECO:0000313" key="5">
    <source>
        <dbReference type="EMBL" id="CAK3933470.1"/>
    </source>
</evidence>
<evidence type="ECO:0000256" key="4">
    <source>
        <dbReference type="SAM" id="Phobius"/>
    </source>
</evidence>
<dbReference type="InterPro" id="IPR002165">
    <property type="entry name" value="Plexin_repeat"/>
</dbReference>
<keyword evidence="2 4" id="KW-0472">Membrane</keyword>
<evidence type="ECO:0000256" key="3">
    <source>
        <dbReference type="ARBA" id="ARBA00023180"/>
    </source>
</evidence>
<keyword evidence="4" id="KW-0812">Transmembrane</keyword>
<gene>
    <name evidence="5" type="ORF">LECACI_7A002969</name>
</gene>
<proteinExistence type="predicted"/>
<dbReference type="EMBL" id="CAVMBE010000014">
    <property type="protein sequence ID" value="CAK3933470.1"/>
    <property type="molecule type" value="Genomic_DNA"/>
</dbReference>
<evidence type="ECO:0000256" key="1">
    <source>
        <dbReference type="ARBA" id="ARBA00004370"/>
    </source>
</evidence>
<comment type="caution">
    <text evidence="5">The sequence shown here is derived from an EMBL/GenBank/DDBJ whole genome shotgun (WGS) entry which is preliminary data.</text>
</comment>